<evidence type="ECO:0000256" key="1">
    <source>
        <dbReference type="ARBA" id="ARBA00004127"/>
    </source>
</evidence>
<dbReference type="Proteomes" id="UP000321513">
    <property type="component" value="Unassembled WGS sequence"/>
</dbReference>
<keyword evidence="6 7" id="KW-0472">Membrane</keyword>
<dbReference type="InterPro" id="IPR051689">
    <property type="entry name" value="Sterol_desaturase/TMEM195"/>
</dbReference>
<evidence type="ECO:0000256" key="4">
    <source>
        <dbReference type="ARBA" id="ARBA00023002"/>
    </source>
</evidence>
<dbReference type="GO" id="GO:0050479">
    <property type="term" value="F:glyceryl-ether monooxygenase activity"/>
    <property type="evidence" value="ECO:0007669"/>
    <property type="project" value="TreeGrafter"/>
</dbReference>
<evidence type="ECO:0000256" key="5">
    <source>
        <dbReference type="ARBA" id="ARBA00023098"/>
    </source>
</evidence>
<keyword evidence="2 7" id="KW-0812">Transmembrane</keyword>
<comment type="caution">
    <text evidence="9">The sequence shown here is derived from an EMBL/GenBank/DDBJ whole genome shotgun (WGS) entry which is preliminary data.</text>
</comment>
<feature type="domain" description="Fatty acid hydroxylase" evidence="8">
    <location>
        <begin position="90"/>
        <end position="239"/>
    </location>
</feature>
<dbReference type="OrthoDB" id="9770329at2"/>
<dbReference type="AlphaFoldDB" id="A0A512B870"/>
<evidence type="ECO:0000256" key="6">
    <source>
        <dbReference type="ARBA" id="ARBA00023136"/>
    </source>
</evidence>
<dbReference type="GO" id="GO:0006643">
    <property type="term" value="P:membrane lipid metabolic process"/>
    <property type="evidence" value="ECO:0007669"/>
    <property type="project" value="TreeGrafter"/>
</dbReference>
<accession>A0A512B870</accession>
<organism evidence="9 10">
    <name type="scientific">Segetibacter aerophilus</name>
    <dbReference type="NCBI Taxonomy" id="670293"/>
    <lineage>
        <taxon>Bacteria</taxon>
        <taxon>Pseudomonadati</taxon>
        <taxon>Bacteroidota</taxon>
        <taxon>Chitinophagia</taxon>
        <taxon>Chitinophagales</taxon>
        <taxon>Chitinophagaceae</taxon>
        <taxon>Segetibacter</taxon>
    </lineage>
</organism>
<dbReference type="PANTHER" id="PTHR21624:SF1">
    <property type="entry name" value="ALKYLGLYCEROL MONOOXYGENASE"/>
    <property type="match status" value="1"/>
</dbReference>
<feature type="transmembrane region" description="Helical" evidence="7">
    <location>
        <begin position="79"/>
        <end position="98"/>
    </location>
</feature>
<keyword evidence="10" id="KW-1185">Reference proteome</keyword>
<evidence type="ECO:0000313" key="9">
    <source>
        <dbReference type="EMBL" id="GEO08162.1"/>
    </source>
</evidence>
<proteinExistence type="predicted"/>
<name>A0A512B870_9BACT</name>
<evidence type="ECO:0000256" key="2">
    <source>
        <dbReference type="ARBA" id="ARBA00022692"/>
    </source>
</evidence>
<keyword evidence="5" id="KW-0443">Lipid metabolism</keyword>
<dbReference type="GO" id="GO:0005506">
    <property type="term" value="F:iron ion binding"/>
    <property type="evidence" value="ECO:0007669"/>
    <property type="project" value="InterPro"/>
</dbReference>
<dbReference type="PANTHER" id="PTHR21624">
    <property type="entry name" value="STEROL DESATURASE-RELATED PROTEIN"/>
    <property type="match status" value="1"/>
</dbReference>
<reference evidence="9 10" key="1">
    <citation type="submission" date="2019-07" db="EMBL/GenBank/DDBJ databases">
        <title>Whole genome shotgun sequence of Segetibacter aerophilus NBRC 106135.</title>
        <authorList>
            <person name="Hosoyama A."/>
            <person name="Uohara A."/>
            <person name="Ohji S."/>
            <person name="Ichikawa N."/>
        </authorList>
    </citation>
    <scope>NUCLEOTIDE SEQUENCE [LARGE SCALE GENOMIC DNA]</scope>
    <source>
        <strain evidence="9 10">NBRC 106135</strain>
    </source>
</reference>
<feature type="transmembrane region" description="Helical" evidence="7">
    <location>
        <begin position="136"/>
        <end position="161"/>
    </location>
</feature>
<evidence type="ECO:0000259" key="8">
    <source>
        <dbReference type="Pfam" id="PF04116"/>
    </source>
</evidence>
<feature type="transmembrane region" description="Helical" evidence="7">
    <location>
        <begin position="12"/>
        <end position="34"/>
    </location>
</feature>
<comment type="subcellular location">
    <subcellularLocation>
        <location evidence="1">Endomembrane system</location>
        <topology evidence="1">Multi-pass membrane protein</topology>
    </subcellularLocation>
</comment>
<sequence length="325" mass="37468">MVKIIEDIFKNLNGWGFVAITLIVGVVEFLFGLYKHKWNRNEMLTDIACFTLPKLVVKPAVAWVTLQVLPFVLPGTKDTLSWIPFLWGALIIAIYDDLTQYWYHRLHHEVPWLWRFHRTHHSANYMGMAMAGRQNIIYTIFFSQTYLTAVLVYVGLGYPALFVKGIKTLITLSAHSAIPWDKPFYKYKFLHPIAWVLERTISTPATHHAHHANTTDDGVGYYKGNFGNMFFLWDIIFKTAYITRQYPKEYGISHYEGDQWYAQIFWPILKSKVPGSELSAGGPVVRQDVFPAPSFENETYEEAEVSKENIGYESAPVLAFEAVKN</sequence>
<dbReference type="GO" id="GO:0012505">
    <property type="term" value="C:endomembrane system"/>
    <property type="evidence" value="ECO:0007669"/>
    <property type="project" value="UniProtKB-SubCell"/>
</dbReference>
<dbReference type="GO" id="GO:0008610">
    <property type="term" value="P:lipid biosynthetic process"/>
    <property type="evidence" value="ECO:0007669"/>
    <property type="project" value="InterPro"/>
</dbReference>
<evidence type="ECO:0000256" key="7">
    <source>
        <dbReference type="SAM" id="Phobius"/>
    </source>
</evidence>
<dbReference type="RefSeq" id="WP_147202195.1">
    <property type="nucleotide sequence ID" value="NZ_BJYT01000001.1"/>
</dbReference>
<evidence type="ECO:0000256" key="3">
    <source>
        <dbReference type="ARBA" id="ARBA00022989"/>
    </source>
</evidence>
<keyword evidence="3 7" id="KW-1133">Transmembrane helix</keyword>
<evidence type="ECO:0000313" key="10">
    <source>
        <dbReference type="Proteomes" id="UP000321513"/>
    </source>
</evidence>
<gene>
    <name evidence="9" type="ORF">SAE01_06580</name>
</gene>
<dbReference type="InterPro" id="IPR006694">
    <property type="entry name" value="Fatty_acid_hydroxylase"/>
</dbReference>
<dbReference type="EMBL" id="BJYT01000001">
    <property type="protein sequence ID" value="GEO08162.1"/>
    <property type="molecule type" value="Genomic_DNA"/>
</dbReference>
<protein>
    <recommendedName>
        <fullName evidence="8">Fatty acid hydroxylase domain-containing protein</fullName>
    </recommendedName>
</protein>
<dbReference type="GO" id="GO:0016020">
    <property type="term" value="C:membrane"/>
    <property type="evidence" value="ECO:0007669"/>
    <property type="project" value="GOC"/>
</dbReference>
<dbReference type="Pfam" id="PF04116">
    <property type="entry name" value="FA_hydroxylase"/>
    <property type="match status" value="1"/>
</dbReference>
<keyword evidence="4" id="KW-0560">Oxidoreductase</keyword>